<evidence type="ECO:0000256" key="1">
    <source>
        <dbReference type="ARBA" id="ARBA00005725"/>
    </source>
</evidence>
<dbReference type="InterPro" id="IPR036291">
    <property type="entry name" value="NAD(P)-bd_dom_sf"/>
</dbReference>
<evidence type="ECO:0000313" key="6">
    <source>
        <dbReference type="Proteomes" id="UP001303647"/>
    </source>
</evidence>
<name>A0AAN7CLK7_9PEZI</name>
<keyword evidence="3" id="KW-0560">Oxidoreductase</keyword>
<keyword evidence="2" id="KW-0521">NADP</keyword>
<keyword evidence="6" id="KW-1185">Reference proteome</keyword>
<sequence length="327" mass="35772">MATEPVQTVAIVGASGRIGGAFAEALLQTGKHTVTALSRKGSKGTVPEGVNKVVVDYDDESTVVEALKGQQFLIITLSFNAAPDLHPKIVAAAGKAQVAYVMPNYYSYPLHNVTDTSDFYTKLSLERLQDVSRNGFSAQVTMACGFWYEWSLALGEEWFGFDIARRKVTIIDDGKRTITATTWDQCGRAVAALLSLPQKSPGSSSPSLADFIGDKGLLIESFHVSQRDMLDSLHRVLGTTDSDWNIVHESSDKRRKDGAEALKRNDVRGFVKLLFANIFDASNPVSNYVGEANLTLSLPKEDLDESTRRAIDMVNSEYRSSVDLDLP</sequence>
<dbReference type="Pfam" id="PF13460">
    <property type="entry name" value="NAD_binding_10"/>
    <property type="match status" value="1"/>
</dbReference>
<reference evidence="5" key="1">
    <citation type="journal article" date="2023" name="Mol. Phylogenet. Evol.">
        <title>Genome-scale phylogeny and comparative genomics of the fungal order Sordariales.</title>
        <authorList>
            <person name="Hensen N."/>
            <person name="Bonometti L."/>
            <person name="Westerberg I."/>
            <person name="Brannstrom I.O."/>
            <person name="Guillou S."/>
            <person name="Cros-Aarteil S."/>
            <person name="Calhoun S."/>
            <person name="Haridas S."/>
            <person name="Kuo A."/>
            <person name="Mondo S."/>
            <person name="Pangilinan J."/>
            <person name="Riley R."/>
            <person name="LaButti K."/>
            <person name="Andreopoulos B."/>
            <person name="Lipzen A."/>
            <person name="Chen C."/>
            <person name="Yan M."/>
            <person name="Daum C."/>
            <person name="Ng V."/>
            <person name="Clum A."/>
            <person name="Steindorff A."/>
            <person name="Ohm R.A."/>
            <person name="Martin F."/>
            <person name="Silar P."/>
            <person name="Natvig D.O."/>
            <person name="Lalanne C."/>
            <person name="Gautier V."/>
            <person name="Ament-Velasquez S.L."/>
            <person name="Kruys A."/>
            <person name="Hutchinson M.I."/>
            <person name="Powell A.J."/>
            <person name="Barry K."/>
            <person name="Miller A.N."/>
            <person name="Grigoriev I.V."/>
            <person name="Debuchy R."/>
            <person name="Gladieux P."/>
            <person name="Hiltunen Thoren M."/>
            <person name="Johannesson H."/>
        </authorList>
    </citation>
    <scope>NUCLEOTIDE SEQUENCE</scope>
    <source>
        <strain evidence="5">CBS 359.72</strain>
    </source>
</reference>
<comment type="caution">
    <text evidence="5">The sequence shown here is derived from an EMBL/GenBank/DDBJ whole genome shotgun (WGS) entry which is preliminary data.</text>
</comment>
<dbReference type="Gene3D" id="3.40.50.720">
    <property type="entry name" value="NAD(P)-binding Rossmann-like Domain"/>
    <property type="match status" value="1"/>
</dbReference>
<protein>
    <recommendedName>
        <fullName evidence="4">NAD(P)-binding domain-containing protein</fullName>
    </recommendedName>
</protein>
<evidence type="ECO:0000313" key="5">
    <source>
        <dbReference type="EMBL" id="KAK4244359.1"/>
    </source>
</evidence>
<organism evidence="5 6">
    <name type="scientific">Corynascus novoguineensis</name>
    <dbReference type="NCBI Taxonomy" id="1126955"/>
    <lineage>
        <taxon>Eukaryota</taxon>
        <taxon>Fungi</taxon>
        <taxon>Dikarya</taxon>
        <taxon>Ascomycota</taxon>
        <taxon>Pezizomycotina</taxon>
        <taxon>Sordariomycetes</taxon>
        <taxon>Sordariomycetidae</taxon>
        <taxon>Sordariales</taxon>
        <taxon>Chaetomiaceae</taxon>
        <taxon>Corynascus</taxon>
    </lineage>
</organism>
<reference evidence="5" key="2">
    <citation type="submission" date="2023-05" db="EMBL/GenBank/DDBJ databases">
        <authorList>
            <consortium name="Lawrence Berkeley National Laboratory"/>
            <person name="Steindorff A."/>
            <person name="Hensen N."/>
            <person name="Bonometti L."/>
            <person name="Westerberg I."/>
            <person name="Brannstrom I.O."/>
            <person name="Guillou S."/>
            <person name="Cros-Aarteil S."/>
            <person name="Calhoun S."/>
            <person name="Haridas S."/>
            <person name="Kuo A."/>
            <person name="Mondo S."/>
            <person name="Pangilinan J."/>
            <person name="Riley R."/>
            <person name="Labutti K."/>
            <person name="Andreopoulos B."/>
            <person name="Lipzen A."/>
            <person name="Chen C."/>
            <person name="Yanf M."/>
            <person name="Daum C."/>
            <person name="Ng V."/>
            <person name="Clum A."/>
            <person name="Ohm R."/>
            <person name="Martin F."/>
            <person name="Silar P."/>
            <person name="Natvig D."/>
            <person name="Lalanne C."/>
            <person name="Gautier V."/>
            <person name="Ament-Velasquez S.L."/>
            <person name="Kruys A."/>
            <person name="Hutchinson M.I."/>
            <person name="Powell A.J."/>
            <person name="Barry K."/>
            <person name="Miller A.N."/>
            <person name="Grigoriev I.V."/>
            <person name="Debuchy R."/>
            <person name="Gladieux P."/>
            <person name="Thoren M.H."/>
            <person name="Johannesson H."/>
        </authorList>
    </citation>
    <scope>NUCLEOTIDE SEQUENCE</scope>
    <source>
        <strain evidence="5">CBS 359.72</strain>
    </source>
</reference>
<feature type="domain" description="NAD(P)-binding" evidence="4">
    <location>
        <begin position="13"/>
        <end position="99"/>
    </location>
</feature>
<evidence type="ECO:0000256" key="3">
    <source>
        <dbReference type="ARBA" id="ARBA00023002"/>
    </source>
</evidence>
<dbReference type="PANTHER" id="PTHR47706:SF7">
    <property type="entry name" value="CIPA-LIKE, PUTATIVE (AFU_ORTHOLOGUE AFUA_1G01630)-RELATED"/>
    <property type="match status" value="1"/>
</dbReference>
<dbReference type="EMBL" id="MU857743">
    <property type="protein sequence ID" value="KAK4244359.1"/>
    <property type="molecule type" value="Genomic_DNA"/>
</dbReference>
<dbReference type="InterPro" id="IPR016040">
    <property type="entry name" value="NAD(P)-bd_dom"/>
</dbReference>
<gene>
    <name evidence="5" type="ORF">C7999DRAFT_17370</name>
</gene>
<dbReference type="InterPro" id="IPR051609">
    <property type="entry name" value="NmrA/Isoflavone_reductase-like"/>
</dbReference>
<comment type="similarity">
    <text evidence="1">Belongs to the NmrA-type oxidoreductase family. Isoflavone reductase subfamily.</text>
</comment>
<accession>A0AAN7CLK7</accession>
<dbReference type="GO" id="GO:0016491">
    <property type="term" value="F:oxidoreductase activity"/>
    <property type="evidence" value="ECO:0007669"/>
    <property type="project" value="UniProtKB-KW"/>
</dbReference>
<evidence type="ECO:0000259" key="4">
    <source>
        <dbReference type="Pfam" id="PF13460"/>
    </source>
</evidence>
<evidence type="ECO:0000256" key="2">
    <source>
        <dbReference type="ARBA" id="ARBA00022857"/>
    </source>
</evidence>
<dbReference type="AlphaFoldDB" id="A0AAN7CLK7"/>
<dbReference type="PANTHER" id="PTHR47706">
    <property type="entry name" value="NMRA-LIKE FAMILY PROTEIN"/>
    <property type="match status" value="1"/>
</dbReference>
<dbReference type="SUPFAM" id="SSF51735">
    <property type="entry name" value="NAD(P)-binding Rossmann-fold domains"/>
    <property type="match status" value="1"/>
</dbReference>
<proteinExistence type="inferred from homology"/>
<dbReference type="Proteomes" id="UP001303647">
    <property type="component" value="Unassembled WGS sequence"/>
</dbReference>